<keyword evidence="2" id="KW-0479">Metal-binding</keyword>
<dbReference type="AlphaFoldDB" id="A0A392MYK5"/>
<proteinExistence type="predicted"/>
<dbReference type="SUPFAM" id="SSF53098">
    <property type="entry name" value="Ribonuclease H-like"/>
    <property type="match status" value="1"/>
</dbReference>
<dbReference type="GO" id="GO:0003964">
    <property type="term" value="F:RNA-directed DNA polymerase activity"/>
    <property type="evidence" value="ECO:0007669"/>
    <property type="project" value="UniProtKB-KW"/>
</dbReference>
<name>A0A392MYK5_9FABA</name>
<keyword evidence="11" id="KW-1185">Reference proteome</keyword>
<protein>
    <submittedName>
        <fullName evidence="10">Copia-type polyprotein</fullName>
    </submittedName>
</protein>
<evidence type="ECO:0000256" key="1">
    <source>
        <dbReference type="ARBA" id="ARBA00022722"/>
    </source>
</evidence>
<evidence type="ECO:0000256" key="9">
    <source>
        <dbReference type="ARBA" id="ARBA00023172"/>
    </source>
</evidence>
<organism evidence="10 11">
    <name type="scientific">Trifolium medium</name>
    <dbReference type="NCBI Taxonomy" id="97028"/>
    <lineage>
        <taxon>Eukaryota</taxon>
        <taxon>Viridiplantae</taxon>
        <taxon>Streptophyta</taxon>
        <taxon>Embryophyta</taxon>
        <taxon>Tracheophyta</taxon>
        <taxon>Spermatophyta</taxon>
        <taxon>Magnoliopsida</taxon>
        <taxon>eudicotyledons</taxon>
        <taxon>Gunneridae</taxon>
        <taxon>Pentapetalae</taxon>
        <taxon>rosids</taxon>
        <taxon>fabids</taxon>
        <taxon>Fabales</taxon>
        <taxon>Fabaceae</taxon>
        <taxon>Papilionoideae</taxon>
        <taxon>50 kb inversion clade</taxon>
        <taxon>NPAAA clade</taxon>
        <taxon>Hologalegina</taxon>
        <taxon>IRL clade</taxon>
        <taxon>Trifolieae</taxon>
        <taxon>Trifolium</taxon>
    </lineage>
</organism>
<keyword evidence="4" id="KW-0378">Hydrolase</keyword>
<dbReference type="GO" id="GO:0003887">
    <property type="term" value="F:DNA-directed DNA polymerase activity"/>
    <property type="evidence" value="ECO:0007669"/>
    <property type="project" value="UniProtKB-KW"/>
</dbReference>
<dbReference type="GO" id="GO:0004519">
    <property type="term" value="F:endonuclease activity"/>
    <property type="evidence" value="ECO:0007669"/>
    <property type="project" value="UniProtKB-KW"/>
</dbReference>
<dbReference type="GO" id="GO:0016787">
    <property type="term" value="F:hydrolase activity"/>
    <property type="evidence" value="ECO:0007669"/>
    <property type="project" value="UniProtKB-KW"/>
</dbReference>
<evidence type="ECO:0000256" key="7">
    <source>
        <dbReference type="ARBA" id="ARBA00022918"/>
    </source>
</evidence>
<evidence type="ECO:0000256" key="4">
    <source>
        <dbReference type="ARBA" id="ARBA00022801"/>
    </source>
</evidence>
<evidence type="ECO:0000256" key="5">
    <source>
        <dbReference type="ARBA" id="ARBA00022842"/>
    </source>
</evidence>
<feature type="non-terminal residue" evidence="10">
    <location>
        <position position="76"/>
    </location>
</feature>
<keyword evidence="3" id="KW-0255">Endonuclease</keyword>
<evidence type="ECO:0000313" key="11">
    <source>
        <dbReference type="Proteomes" id="UP000265520"/>
    </source>
</evidence>
<reference evidence="10 11" key="1">
    <citation type="journal article" date="2018" name="Front. Plant Sci.">
        <title>Red Clover (Trifolium pratense) and Zigzag Clover (T. medium) - A Picture of Genomic Similarities and Differences.</title>
        <authorList>
            <person name="Dluhosova J."/>
            <person name="Istvanek J."/>
            <person name="Nedelnik J."/>
            <person name="Repkova J."/>
        </authorList>
    </citation>
    <scope>NUCLEOTIDE SEQUENCE [LARGE SCALE GENOMIC DNA]</scope>
    <source>
        <strain evidence="11">cv. 10/8</strain>
        <tissue evidence="10">Leaf</tissue>
    </source>
</reference>
<dbReference type="PANTHER" id="PTHR42648">
    <property type="entry name" value="TRANSPOSASE, PUTATIVE-RELATED"/>
    <property type="match status" value="1"/>
</dbReference>
<keyword evidence="1" id="KW-0540">Nuclease</keyword>
<dbReference type="Gene3D" id="3.30.420.10">
    <property type="entry name" value="Ribonuclease H-like superfamily/Ribonuclease H"/>
    <property type="match status" value="1"/>
</dbReference>
<keyword evidence="8" id="KW-0548">Nucleotidyltransferase</keyword>
<dbReference type="GO" id="GO:0006310">
    <property type="term" value="P:DNA recombination"/>
    <property type="evidence" value="ECO:0007669"/>
    <property type="project" value="UniProtKB-KW"/>
</dbReference>
<dbReference type="GO" id="GO:0046872">
    <property type="term" value="F:metal ion binding"/>
    <property type="evidence" value="ECO:0007669"/>
    <property type="project" value="UniProtKB-KW"/>
</dbReference>
<dbReference type="GO" id="GO:0015074">
    <property type="term" value="P:DNA integration"/>
    <property type="evidence" value="ECO:0007669"/>
    <property type="project" value="UniProtKB-KW"/>
</dbReference>
<keyword evidence="5" id="KW-0460">Magnesium</keyword>
<keyword evidence="8" id="KW-0808">Transferase</keyword>
<dbReference type="InterPro" id="IPR012337">
    <property type="entry name" value="RNaseH-like_sf"/>
</dbReference>
<evidence type="ECO:0000256" key="2">
    <source>
        <dbReference type="ARBA" id="ARBA00022723"/>
    </source>
</evidence>
<sequence length="76" mass="8671">MCVVRWSQFDLEQNGKADGRNKTLMNMARCMLKGKDMPKQFRREAVFAAAYILNRSPTKTLHEVTPGAEWSGRKPA</sequence>
<keyword evidence="8" id="KW-0239">DNA-directed DNA polymerase</keyword>
<dbReference type="PANTHER" id="PTHR42648:SF11">
    <property type="entry name" value="TRANSPOSON TY4-P GAG-POL POLYPROTEIN"/>
    <property type="match status" value="1"/>
</dbReference>
<dbReference type="EMBL" id="LXQA010020244">
    <property type="protein sequence ID" value="MCH91354.1"/>
    <property type="molecule type" value="Genomic_DNA"/>
</dbReference>
<evidence type="ECO:0000256" key="8">
    <source>
        <dbReference type="ARBA" id="ARBA00022932"/>
    </source>
</evidence>
<evidence type="ECO:0000313" key="10">
    <source>
        <dbReference type="EMBL" id="MCH91354.1"/>
    </source>
</evidence>
<comment type="caution">
    <text evidence="10">The sequence shown here is derived from an EMBL/GenBank/DDBJ whole genome shotgun (WGS) entry which is preliminary data.</text>
</comment>
<keyword evidence="6" id="KW-0229">DNA integration</keyword>
<dbReference type="GO" id="GO:0003676">
    <property type="term" value="F:nucleic acid binding"/>
    <property type="evidence" value="ECO:0007669"/>
    <property type="project" value="InterPro"/>
</dbReference>
<dbReference type="Proteomes" id="UP000265520">
    <property type="component" value="Unassembled WGS sequence"/>
</dbReference>
<evidence type="ECO:0000256" key="6">
    <source>
        <dbReference type="ARBA" id="ARBA00022908"/>
    </source>
</evidence>
<dbReference type="InterPro" id="IPR039537">
    <property type="entry name" value="Retrotran_Ty1/copia-like"/>
</dbReference>
<keyword evidence="9" id="KW-0233">DNA recombination</keyword>
<accession>A0A392MYK5</accession>
<evidence type="ECO:0000256" key="3">
    <source>
        <dbReference type="ARBA" id="ARBA00022759"/>
    </source>
</evidence>
<dbReference type="InterPro" id="IPR036397">
    <property type="entry name" value="RNaseH_sf"/>
</dbReference>
<keyword evidence="7" id="KW-0695">RNA-directed DNA polymerase</keyword>